<dbReference type="OrthoDB" id="5694214at2"/>
<keyword evidence="4" id="KW-0472">Membrane</keyword>
<comment type="similarity">
    <text evidence="2">Belongs to the SusD family.</text>
</comment>
<keyword evidence="5" id="KW-0998">Cell outer membrane</keyword>
<dbReference type="Pfam" id="PF14322">
    <property type="entry name" value="SusD-like_3"/>
    <property type="match status" value="1"/>
</dbReference>
<proteinExistence type="inferred from homology"/>
<dbReference type="RefSeq" id="WP_143388956.1">
    <property type="nucleotide sequence ID" value="NZ_VJZL01000012.1"/>
</dbReference>
<keyword evidence="11" id="KW-1185">Reference proteome</keyword>
<feature type="domain" description="SusD-like N-terminal" evidence="8">
    <location>
        <begin position="95"/>
        <end position="229"/>
    </location>
</feature>
<evidence type="ECO:0000313" key="10">
    <source>
        <dbReference type="EMBL" id="TRX09994.1"/>
    </source>
</evidence>
<dbReference type="Pfam" id="PF07980">
    <property type="entry name" value="SusD_RagB"/>
    <property type="match status" value="1"/>
</dbReference>
<feature type="domain" description="RagB/SusD" evidence="7">
    <location>
        <begin position="279"/>
        <end position="593"/>
    </location>
</feature>
<evidence type="ECO:0000259" key="7">
    <source>
        <dbReference type="Pfam" id="PF07980"/>
    </source>
</evidence>
<reference evidence="11 12" key="1">
    <citation type="submission" date="2019-07" db="EMBL/GenBank/DDBJ databases">
        <title>Novel species of Flavobacterium.</title>
        <authorList>
            <person name="Liu Q."/>
            <person name="Xin Y.-H."/>
        </authorList>
    </citation>
    <scope>NUCLEOTIDE SEQUENCE [LARGE SCALE GENOMIC DNA]</scope>
    <source>
        <strain evidence="9 11">GSP39</strain>
        <strain evidence="10 12">GSR22</strain>
    </source>
</reference>
<protein>
    <submittedName>
        <fullName evidence="10">RagB/SusD family nutrient uptake outer membrane protein</fullName>
    </submittedName>
</protein>
<accession>A0A553BP14</accession>
<dbReference type="InterPro" id="IPR033985">
    <property type="entry name" value="SusD-like_N"/>
</dbReference>
<evidence type="ECO:0000313" key="12">
    <source>
        <dbReference type="Proteomes" id="UP000318669"/>
    </source>
</evidence>
<evidence type="ECO:0000313" key="9">
    <source>
        <dbReference type="EMBL" id="TRX01007.1"/>
    </source>
</evidence>
<dbReference type="GO" id="GO:0009279">
    <property type="term" value="C:cell outer membrane"/>
    <property type="evidence" value="ECO:0007669"/>
    <property type="project" value="UniProtKB-SubCell"/>
</dbReference>
<dbReference type="SUPFAM" id="SSF48452">
    <property type="entry name" value="TPR-like"/>
    <property type="match status" value="1"/>
</dbReference>
<dbReference type="InterPro" id="IPR011990">
    <property type="entry name" value="TPR-like_helical_dom_sf"/>
</dbReference>
<evidence type="ECO:0000313" key="11">
    <source>
        <dbReference type="Proteomes" id="UP000318528"/>
    </source>
</evidence>
<evidence type="ECO:0000256" key="5">
    <source>
        <dbReference type="ARBA" id="ARBA00023237"/>
    </source>
</evidence>
<comment type="subcellular location">
    <subcellularLocation>
        <location evidence="1">Cell outer membrane</location>
    </subcellularLocation>
</comment>
<name>A0A553BP14_9FLAO</name>
<dbReference type="Proteomes" id="UP000318528">
    <property type="component" value="Unassembled WGS sequence"/>
</dbReference>
<dbReference type="EMBL" id="VJZL01000012">
    <property type="protein sequence ID" value="TRX09994.1"/>
    <property type="molecule type" value="Genomic_DNA"/>
</dbReference>
<dbReference type="InterPro" id="IPR012944">
    <property type="entry name" value="SusD_RagB_dom"/>
</dbReference>
<dbReference type="Gene3D" id="1.25.40.390">
    <property type="match status" value="1"/>
</dbReference>
<organism evidence="10 12">
    <name type="scientific">Flavobacterium gawalongense</name>
    <dbReference type="NCBI Taxonomy" id="2594432"/>
    <lineage>
        <taxon>Bacteria</taxon>
        <taxon>Pseudomonadati</taxon>
        <taxon>Bacteroidota</taxon>
        <taxon>Flavobacteriia</taxon>
        <taxon>Flavobacteriales</taxon>
        <taxon>Flavobacteriaceae</taxon>
        <taxon>Flavobacterium</taxon>
    </lineage>
</organism>
<dbReference type="EMBL" id="VJZN01000056">
    <property type="protein sequence ID" value="TRX01007.1"/>
    <property type="molecule type" value="Genomic_DNA"/>
</dbReference>
<evidence type="ECO:0000256" key="3">
    <source>
        <dbReference type="ARBA" id="ARBA00022729"/>
    </source>
</evidence>
<dbReference type="AlphaFoldDB" id="A0A553BP14"/>
<gene>
    <name evidence="10" type="ORF">FNW11_08790</name>
    <name evidence="9" type="ORF">FNW12_17355</name>
</gene>
<evidence type="ECO:0000256" key="6">
    <source>
        <dbReference type="SAM" id="SignalP"/>
    </source>
</evidence>
<evidence type="ECO:0000256" key="2">
    <source>
        <dbReference type="ARBA" id="ARBA00006275"/>
    </source>
</evidence>
<evidence type="ECO:0000256" key="4">
    <source>
        <dbReference type="ARBA" id="ARBA00023136"/>
    </source>
</evidence>
<sequence length="593" mass="66313">MKKYNKIVVSFLSILFLASCSSNFLDYEPTGVLSPENVATAENADALVNAAYAAIGNDEMVGPITHQWVYGSVRSDDAYKGGGGRGDVDVVDRYEQYNLTIADYGDLMLPRTWTNHYKAISRANFALSVINNLPDADYPLKKVRQAELRFLRAHSHFMLKLLFKKVPYITEDLSQEQILKTSNDLSNEDLWNKIAADFLFAYDNLEQSQEQVGRADKNAAAAYLAKLRLYQAYEQNDTHQVVNINQARLQEVIDYADKVTGSLEPDFGYNFLDGHDNGPESIWAVQFSINDGTNTGRVSFVTGLNSPHGTPLYGCCGFHMASQNMVNAFKTDATSGLPLLDTFNNDNDNDPDTDEDIFNTISNGDAPLAAGVTIDPRIDHTVGIPGRPFKYKNTLKTAGDMVYKSSWARDPGVYGYFGNMKEQQSPDCSCYVKNGPFIGTSKNVDFIRYADVLLFKAEALIQKGDLESARIIINKIRDRAKKSTAMPLAAGASNDYKIEEYPIDSPTFSTKDSAMKALMFERRLEFAMEGPRFFDLVRWGIAEKVLNEYLGVEETKRDFLSGAEFTAGRDEYYPIPQREIDFTGGLYKQNPGY</sequence>
<keyword evidence="3 6" id="KW-0732">Signal</keyword>
<evidence type="ECO:0000256" key="1">
    <source>
        <dbReference type="ARBA" id="ARBA00004442"/>
    </source>
</evidence>
<feature type="chain" id="PRO_5022067646" evidence="6">
    <location>
        <begin position="25"/>
        <end position="593"/>
    </location>
</feature>
<comment type="caution">
    <text evidence="10">The sequence shown here is derived from an EMBL/GenBank/DDBJ whole genome shotgun (WGS) entry which is preliminary data.</text>
</comment>
<feature type="signal peptide" evidence="6">
    <location>
        <begin position="1"/>
        <end position="24"/>
    </location>
</feature>
<evidence type="ECO:0000259" key="8">
    <source>
        <dbReference type="Pfam" id="PF14322"/>
    </source>
</evidence>
<dbReference type="PROSITE" id="PS51257">
    <property type="entry name" value="PROKAR_LIPOPROTEIN"/>
    <property type="match status" value="1"/>
</dbReference>
<dbReference type="Proteomes" id="UP000318669">
    <property type="component" value="Unassembled WGS sequence"/>
</dbReference>